<dbReference type="AlphaFoldDB" id="A0A1V3A254"/>
<accession>A0A1V3A254</accession>
<protein>
    <submittedName>
        <fullName evidence="1">N-acyl amino acid synthase, PEP-CTERM/exosortase system-associated</fullName>
    </submittedName>
</protein>
<sequence length="259" mass="29761">MDQDPLTTAFHRDFDLFEPLDAAALRAVFRLRYEVYCREFHFEREEDCPEEQEIDEYDADSWHCVLQHRSSGTAAGCVRIVPASGRGSHTELPMEKYCRGSFLDVPERPDRLDRGLVCEVSRLAVHGRFRRRRGEAATPRGDVRTRQIAAEQYRSFPMLALGLFMGATAMATLHGKEHAFAMMEPSLARILRRTGLPMAQVGRLQEYHGRRAAFYIHRETASEGIERSEFLRDLYHHAYDIFTGNMEPPADRVSRVRAA</sequence>
<dbReference type="Proteomes" id="UP000189177">
    <property type="component" value="Unassembled WGS sequence"/>
</dbReference>
<dbReference type="Gene3D" id="3.40.630.30">
    <property type="match status" value="1"/>
</dbReference>
<dbReference type="SUPFAM" id="SSF55729">
    <property type="entry name" value="Acyl-CoA N-acyltransferases (Nat)"/>
    <property type="match status" value="1"/>
</dbReference>
<dbReference type="EMBL" id="MUZR01000002">
    <property type="protein sequence ID" value="OOC11425.1"/>
    <property type="molecule type" value="Genomic_DNA"/>
</dbReference>
<gene>
    <name evidence="1" type="ORF">B1A74_00170</name>
</gene>
<name>A0A1V3A254_9GAMM</name>
<comment type="caution">
    <text evidence="1">The sequence shown here is derived from an EMBL/GenBank/DDBJ whole genome shotgun (WGS) entry which is preliminary data.</text>
</comment>
<keyword evidence="2" id="KW-1185">Reference proteome</keyword>
<dbReference type="InterPro" id="IPR022484">
    <property type="entry name" value="PEP-CTERM/exosrtase_acylTfrase"/>
</dbReference>
<dbReference type="RefSeq" id="WP_018945795.1">
    <property type="nucleotide sequence ID" value="NZ_MUZR01000002.1"/>
</dbReference>
<reference evidence="1 2" key="1">
    <citation type="submission" date="2017-02" db="EMBL/GenBank/DDBJ databases">
        <title>Genomic diversity within the haloalkaliphilic genus Thioalkalivibrio.</title>
        <authorList>
            <person name="Ahn A.-C."/>
            <person name="Meier-Kolthoff J."/>
            <person name="Overmars L."/>
            <person name="Richter M."/>
            <person name="Woyke T."/>
            <person name="Sorokin D.Y."/>
            <person name="Muyzer G."/>
        </authorList>
    </citation>
    <scope>NUCLEOTIDE SEQUENCE [LARGE SCALE GENOMIC DNA]</scope>
    <source>
        <strain evidence="1 2">HL17</strain>
    </source>
</reference>
<dbReference type="STRING" id="252474.B1A74_00170"/>
<dbReference type="Pfam" id="PF13444">
    <property type="entry name" value="Acetyltransf_5"/>
    <property type="match status" value="1"/>
</dbReference>
<dbReference type="InterPro" id="IPR016181">
    <property type="entry name" value="Acyl_CoA_acyltransferase"/>
</dbReference>
<dbReference type="NCBIfam" id="TIGR03694">
    <property type="entry name" value="exosort_acyl"/>
    <property type="match status" value="1"/>
</dbReference>
<evidence type="ECO:0000313" key="2">
    <source>
        <dbReference type="Proteomes" id="UP000189177"/>
    </source>
</evidence>
<organism evidence="1 2">
    <name type="scientific">Thioalkalivibrio halophilus</name>
    <dbReference type="NCBI Taxonomy" id="252474"/>
    <lineage>
        <taxon>Bacteria</taxon>
        <taxon>Pseudomonadati</taxon>
        <taxon>Pseudomonadota</taxon>
        <taxon>Gammaproteobacteria</taxon>
        <taxon>Chromatiales</taxon>
        <taxon>Ectothiorhodospiraceae</taxon>
        <taxon>Thioalkalivibrio</taxon>
    </lineage>
</organism>
<dbReference type="OrthoDB" id="582214at2"/>
<proteinExistence type="predicted"/>
<evidence type="ECO:0000313" key="1">
    <source>
        <dbReference type="EMBL" id="OOC11425.1"/>
    </source>
</evidence>